<keyword evidence="2" id="KW-1133">Transmembrane helix</keyword>
<evidence type="ECO:0000256" key="2">
    <source>
        <dbReference type="SAM" id="Phobius"/>
    </source>
</evidence>
<keyword evidence="1" id="KW-0175">Coiled coil</keyword>
<dbReference type="EMBL" id="JBBXMP010000074">
    <property type="protein sequence ID" value="KAL0063787.1"/>
    <property type="molecule type" value="Genomic_DNA"/>
</dbReference>
<protein>
    <submittedName>
        <fullName evidence="3">Uncharacterized protein</fullName>
    </submittedName>
</protein>
<gene>
    <name evidence="3" type="ORF">AAF712_009344</name>
</gene>
<reference evidence="3 4" key="1">
    <citation type="submission" date="2024-05" db="EMBL/GenBank/DDBJ databases">
        <title>A draft genome resource for the thread blight pathogen Marasmius tenuissimus strain MS-2.</title>
        <authorList>
            <person name="Yulfo-Soto G.E."/>
            <person name="Baruah I.K."/>
            <person name="Amoako-Attah I."/>
            <person name="Bukari Y."/>
            <person name="Meinhardt L.W."/>
            <person name="Bailey B.A."/>
            <person name="Cohen S.P."/>
        </authorList>
    </citation>
    <scope>NUCLEOTIDE SEQUENCE [LARGE SCALE GENOMIC DNA]</scope>
    <source>
        <strain evidence="3 4">MS-2</strain>
    </source>
</reference>
<keyword evidence="2" id="KW-0812">Transmembrane</keyword>
<keyword evidence="2" id="KW-0472">Membrane</keyword>
<proteinExistence type="predicted"/>
<sequence length="273" mass="30506">MESDMVHPSLGTLSAAHCIQDIEQLQSMIQKSETALTRADEELEEFQQAMDDHLQQLQEKAEQNSQNPNSENVKSFLLFNQFHAAAASLLDLLIRQNPCARGLQDLLAQANACVSLMRQECISREQDRSRLRHVTSRLTEYEGHIAYLGEQLADLYPLGLKLSEYEACIIALSEHEDLPSTGVIADGDIFARLVKIQSALLHGNQVQAQQAIALDTACDEIAKLNRDNGMLEDSLQHAQAARVSTRERRKLACRFVWTMIAVLLAVYAIHARG</sequence>
<evidence type="ECO:0000313" key="4">
    <source>
        <dbReference type="Proteomes" id="UP001437256"/>
    </source>
</evidence>
<comment type="caution">
    <text evidence="3">The sequence shown here is derived from an EMBL/GenBank/DDBJ whole genome shotgun (WGS) entry which is preliminary data.</text>
</comment>
<organism evidence="3 4">
    <name type="scientific">Marasmius tenuissimus</name>
    <dbReference type="NCBI Taxonomy" id="585030"/>
    <lineage>
        <taxon>Eukaryota</taxon>
        <taxon>Fungi</taxon>
        <taxon>Dikarya</taxon>
        <taxon>Basidiomycota</taxon>
        <taxon>Agaricomycotina</taxon>
        <taxon>Agaricomycetes</taxon>
        <taxon>Agaricomycetidae</taxon>
        <taxon>Agaricales</taxon>
        <taxon>Marasmiineae</taxon>
        <taxon>Marasmiaceae</taxon>
        <taxon>Marasmius</taxon>
    </lineage>
</organism>
<feature type="transmembrane region" description="Helical" evidence="2">
    <location>
        <begin position="251"/>
        <end position="270"/>
    </location>
</feature>
<evidence type="ECO:0000313" key="3">
    <source>
        <dbReference type="EMBL" id="KAL0063787.1"/>
    </source>
</evidence>
<feature type="coiled-coil region" evidence="1">
    <location>
        <begin position="22"/>
        <end position="63"/>
    </location>
</feature>
<accession>A0ABR2ZRN6</accession>
<dbReference type="Proteomes" id="UP001437256">
    <property type="component" value="Unassembled WGS sequence"/>
</dbReference>
<keyword evidence="4" id="KW-1185">Reference proteome</keyword>
<evidence type="ECO:0000256" key="1">
    <source>
        <dbReference type="SAM" id="Coils"/>
    </source>
</evidence>
<name>A0ABR2ZRN6_9AGAR</name>